<gene>
    <name evidence="3" type="ORF">J0A65_08235</name>
</gene>
<keyword evidence="4" id="KW-1185">Reference proteome</keyword>
<dbReference type="PIRSF" id="PIRSF018266">
    <property type="entry name" value="FecR"/>
    <property type="match status" value="1"/>
</dbReference>
<dbReference type="Pfam" id="PF04773">
    <property type="entry name" value="FecR"/>
    <property type="match status" value="1"/>
</dbReference>
<dbReference type="PANTHER" id="PTHR30273:SF2">
    <property type="entry name" value="PROTEIN FECR"/>
    <property type="match status" value="1"/>
</dbReference>
<evidence type="ECO:0000259" key="2">
    <source>
        <dbReference type="Pfam" id="PF16220"/>
    </source>
</evidence>
<proteinExistence type="predicted"/>
<dbReference type="Proteomes" id="UP000663992">
    <property type="component" value="Unassembled WGS sequence"/>
</dbReference>
<accession>A0ABS3CTV1</accession>
<feature type="domain" description="FecR protein" evidence="1">
    <location>
        <begin position="119"/>
        <end position="210"/>
    </location>
</feature>
<feature type="domain" description="FecR N-terminal" evidence="2">
    <location>
        <begin position="13"/>
        <end position="53"/>
    </location>
</feature>
<dbReference type="Pfam" id="PF16220">
    <property type="entry name" value="DUF4880"/>
    <property type="match status" value="1"/>
</dbReference>
<protein>
    <submittedName>
        <fullName evidence="3">FecR domain-containing protein</fullName>
    </submittedName>
</protein>
<evidence type="ECO:0000259" key="1">
    <source>
        <dbReference type="Pfam" id="PF04773"/>
    </source>
</evidence>
<dbReference type="InterPro" id="IPR012373">
    <property type="entry name" value="Ferrdict_sens_TM"/>
</dbReference>
<evidence type="ECO:0000313" key="4">
    <source>
        <dbReference type="Proteomes" id="UP000663992"/>
    </source>
</evidence>
<dbReference type="RefSeq" id="WP_206593692.1">
    <property type="nucleotide sequence ID" value="NZ_JAFKCS010000006.1"/>
</dbReference>
<evidence type="ECO:0000313" key="3">
    <source>
        <dbReference type="EMBL" id="MBN7819851.1"/>
    </source>
</evidence>
<dbReference type="PANTHER" id="PTHR30273">
    <property type="entry name" value="PERIPLASMIC SIGNAL SENSOR AND SIGMA FACTOR ACTIVATOR FECR-RELATED"/>
    <property type="match status" value="1"/>
</dbReference>
<name>A0ABS3CTV1_9ALTE</name>
<reference evidence="3 4" key="1">
    <citation type="submission" date="2021-03" db="EMBL/GenBank/DDBJ databases">
        <title>novel species isolated from a fishpond in China.</title>
        <authorList>
            <person name="Lu H."/>
            <person name="Cai Z."/>
        </authorList>
    </citation>
    <scope>NUCLEOTIDE SEQUENCE [LARGE SCALE GENOMIC DNA]</scope>
    <source>
        <strain evidence="3 4">Y57</strain>
    </source>
</reference>
<dbReference type="Gene3D" id="2.60.120.1440">
    <property type="match status" value="1"/>
</dbReference>
<dbReference type="InterPro" id="IPR032623">
    <property type="entry name" value="FecR_N"/>
</dbReference>
<organism evidence="3 4">
    <name type="scientific">Bowmanella yangjiangensis</name>
    <dbReference type="NCBI Taxonomy" id="2811230"/>
    <lineage>
        <taxon>Bacteria</taxon>
        <taxon>Pseudomonadati</taxon>
        <taxon>Pseudomonadota</taxon>
        <taxon>Gammaproteobacteria</taxon>
        <taxon>Alteromonadales</taxon>
        <taxon>Alteromonadaceae</taxon>
        <taxon>Bowmanella</taxon>
    </lineage>
</organism>
<sequence>MTAHDNQVAIEAEARAWLIKLFNDSPDEQLKAEFSHWLNRSDKHRQAFIRSEKLWRQLGLLDNLAELSDMLPPQPIQRSKPSINVSAWLGMAAAAILLVTGINWQHKTLPVSQQVVQQFQTPEHTNTAITLSDGSRLVSAGQARFSFERKDNERYLAMQSGTLYFDIAHDVAHPFVISSAGSRIQVVGTEFEISLQDDQMRLSVHEGLVQLSALDTSRAEQVVMLAAGQQQLANSEGRLLGEVRQFDSKSTLAWLQGRLSYDGTPLAQVMAEINRYRTTPIEIEDPELAVLQITTSCRLDQIEQMLSGLLLAHDLRLVQQSGRTLIQQSE</sequence>
<dbReference type="Gene3D" id="3.55.50.30">
    <property type="match status" value="1"/>
</dbReference>
<comment type="caution">
    <text evidence="3">The sequence shown here is derived from an EMBL/GenBank/DDBJ whole genome shotgun (WGS) entry which is preliminary data.</text>
</comment>
<dbReference type="EMBL" id="JAFKCS010000006">
    <property type="protein sequence ID" value="MBN7819851.1"/>
    <property type="molecule type" value="Genomic_DNA"/>
</dbReference>
<dbReference type="InterPro" id="IPR006860">
    <property type="entry name" value="FecR"/>
</dbReference>